<proteinExistence type="predicted"/>
<organism evidence="2 3">
    <name type="scientific">Halodesulfovibrio spirochaetisodalis</name>
    <dbReference type="NCBI Taxonomy" id="1560234"/>
    <lineage>
        <taxon>Bacteria</taxon>
        <taxon>Pseudomonadati</taxon>
        <taxon>Thermodesulfobacteriota</taxon>
        <taxon>Desulfovibrionia</taxon>
        <taxon>Desulfovibrionales</taxon>
        <taxon>Desulfovibrionaceae</taxon>
        <taxon>Halodesulfovibrio</taxon>
    </lineage>
</organism>
<comment type="caution">
    <text evidence="2">The sequence shown here is derived from an EMBL/GenBank/DDBJ whole genome shotgun (WGS) entry which is preliminary data.</text>
</comment>
<evidence type="ECO:0000313" key="2">
    <source>
        <dbReference type="EMBL" id="OBQ46067.1"/>
    </source>
</evidence>
<accession>A0A1B7X9P7</accession>
<sequence>MRYRAVLLVFLLCFCTAGCVKRAKIVSADSSKVTFQSIPFELQIAKQLKYIDGGERVGSRGADKVIQNSGTFHEWITDDKRVYLMVAHQHLPAKTVWHKPASDERRVLITVNGINLWYKKKPIYRPNNICYWEELMLYHTGADRVYIRILSRSANIPYEPVQIIPTNS</sequence>
<gene>
    <name evidence="2" type="ORF">SP90_14305</name>
</gene>
<evidence type="ECO:0008006" key="4">
    <source>
        <dbReference type="Google" id="ProtNLM"/>
    </source>
</evidence>
<dbReference type="AlphaFoldDB" id="A0A1B7X9P7"/>
<name>A0A1B7X9P7_9BACT</name>
<evidence type="ECO:0000313" key="3">
    <source>
        <dbReference type="Proteomes" id="UP000091979"/>
    </source>
</evidence>
<feature type="signal peptide" evidence="1">
    <location>
        <begin position="1"/>
        <end position="22"/>
    </location>
</feature>
<protein>
    <recommendedName>
        <fullName evidence="4">Lipoprotein</fullName>
    </recommendedName>
</protein>
<dbReference type="EMBL" id="JXMS01000031">
    <property type="protein sequence ID" value="OBQ46067.1"/>
    <property type="molecule type" value="Genomic_DNA"/>
</dbReference>
<reference evidence="2 3" key="1">
    <citation type="submission" date="2015-01" db="EMBL/GenBank/DDBJ databases">
        <title>Desulfovibrio sp. JC271 draft genome sequence.</title>
        <authorList>
            <person name="Shivani Y."/>
            <person name="Subhash Y."/>
            <person name="Sasikala C."/>
            <person name="Ramana C.V."/>
        </authorList>
    </citation>
    <scope>NUCLEOTIDE SEQUENCE [LARGE SCALE GENOMIC DNA]</scope>
    <source>
        <strain evidence="2 3">JC271</strain>
    </source>
</reference>
<keyword evidence="3" id="KW-1185">Reference proteome</keyword>
<keyword evidence="1" id="KW-0732">Signal</keyword>
<dbReference type="PATRIC" id="fig|1560234.3.peg.2144"/>
<dbReference type="Proteomes" id="UP000091979">
    <property type="component" value="Unassembled WGS sequence"/>
</dbReference>
<feature type="chain" id="PRO_5008600440" description="Lipoprotein" evidence="1">
    <location>
        <begin position="23"/>
        <end position="168"/>
    </location>
</feature>
<evidence type="ECO:0000256" key="1">
    <source>
        <dbReference type="SAM" id="SignalP"/>
    </source>
</evidence>